<proteinExistence type="predicted"/>
<keyword evidence="1" id="KW-0472">Membrane</keyword>
<gene>
    <name evidence="2" type="ORF">FRZ00_15880</name>
</gene>
<comment type="caution">
    <text evidence="2">The sequence shown here is derived from an EMBL/GenBank/DDBJ whole genome shotgun (WGS) entry which is preliminary data.</text>
</comment>
<name>A0A5N5W780_STRMB</name>
<dbReference type="EMBL" id="VOKX01000029">
    <property type="protein sequence ID" value="KAB7844382.1"/>
    <property type="molecule type" value="Genomic_DNA"/>
</dbReference>
<reference evidence="2 3" key="1">
    <citation type="journal article" date="2019" name="Microb. Cell Fact.">
        <title>Exploring novel herbicidin analogues by transcriptional regulator overexpression and MS/MS molecular networking.</title>
        <authorList>
            <person name="Shi Y."/>
            <person name="Gu R."/>
            <person name="Li Y."/>
            <person name="Wang X."/>
            <person name="Ren W."/>
            <person name="Li X."/>
            <person name="Wang L."/>
            <person name="Xie Y."/>
            <person name="Hong B."/>
        </authorList>
    </citation>
    <scope>NUCLEOTIDE SEQUENCE [LARGE SCALE GENOMIC DNA]</scope>
    <source>
        <strain evidence="2 3">US-43</strain>
    </source>
</reference>
<feature type="transmembrane region" description="Helical" evidence="1">
    <location>
        <begin position="6"/>
        <end position="22"/>
    </location>
</feature>
<dbReference type="Proteomes" id="UP000327000">
    <property type="component" value="Unassembled WGS sequence"/>
</dbReference>
<keyword evidence="1" id="KW-1133">Transmembrane helix</keyword>
<keyword evidence="3" id="KW-1185">Reference proteome</keyword>
<evidence type="ECO:0000313" key="3">
    <source>
        <dbReference type="Proteomes" id="UP000327000"/>
    </source>
</evidence>
<keyword evidence="1" id="KW-0812">Transmembrane</keyword>
<dbReference type="OrthoDB" id="3872634at2"/>
<protein>
    <submittedName>
        <fullName evidence="2">DUF1453 domain-containing protein</fullName>
    </submittedName>
</protein>
<accession>A0A5N5W780</accession>
<organism evidence="2 3">
    <name type="scientific">Streptomyces mobaraensis</name>
    <name type="common">Streptoverticillium mobaraense</name>
    <dbReference type="NCBI Taxonomy" id="35621"/>
    <lineage>
        <taxon>Bacteria</taxon>
        <taxon>Bacillati</taxon>
        <taxon>Actinomycetota</taxon>
        <taxon>Actinomycetes</taxon>
        <taxon>Kitasatosporales</taxon>
        <taxon>Streptomycetaceae</taxon>
        <taxon>Streptomyces</taxon>
    </lineage>
</organism>
<feature type="transmembrane region" description="Helical" evidence="1">
    <location>
        <begin position="101"/>
        <end position="122"/>
    </location>
</feature>
<feature type="transmembrane region" description="Helical" evidence="1">
    <location>
        <begin position="128"/>
        <end position="147"/>
    </location>
</feature>
<evidence type="ECO:0000313" key="2">
    <source>
        <dbReference type="EMBL" id="KAB7844382.1"/>
    </source>
</evidence>
<evidence type="ECO:0000256" key="1">
    <source>
        <dbReference type="SAM" id="Phobius"/>
    </source>
</evidence>
<dbReference type="AlphaFoldDB" id="A0A5N5W780"/>
<feature type="transmembrane region" description="Helical" evidence="1">
    <location>
        <begin position="58"/>
        <end position="80"/>
    </location>
</feature>
<sequence length="162" mass="16501">MSGLIDAGVIVAVVVLVVVRQFQPQKVVSGERKWWIAPVALVVVAAREPGMVDAGHRVASVGLLTAGVLVGLATGAAWAWTTRIWTDESGAVWARGTKAAVGIWAGGLVLRLGLSGVGALIGVHQGTAATLVTVAAMLLARTGIVVLRARRPLPAYGVVAGG</sequence>
<dbReference type="RefSeq" id="WP_152263920.1">
    <property type="nucleotide sequence ID" value="NZ_VOKX01000029.1"/>
</dbReference>